<sequence>MTASSEGGAEGGGPEGGVPAEARPQDALPKEGVPQDALPQEAPAGREQRGDYTGAVYGSLLAASVVVGAGTLGPYPRVQLVVLLLSTGVVFWAAHVFSRLFGARIVNRLTWPVIRSEARQERPIIEAAVPPAVAAAISPWFGLGPQGVVWLALLVALIGQVGWATLAASRAGASRRLMLLAGAINLFLGLLIVLLKVALQH</sequence>
<name>A0ABS4L8C4_STRAV</name>
<evidence type="ECO:0000256" key="2">
    <source>
        <dbReference type="SAM" id="Phobius"/>
    </source>
</evidence>
<proteinExistence type="predicted"/>
<keyword evidence="4" id="KW-1185">Reference proteome</keyword>
<feature type="region of interest" description="Disordered" evidence="1">
    <location>
        <begin position="1"/>
        <end position="49"/>
    </location>
</feature>
<feature type="transmembrane region" description="Helical" evidence="2">
    <location>
        <begin position="81"/>
        <end position="102"/>
    </location>
</feature>
<keyword evidence="2" id="KW-0812">Transmembrane</keyword>
<dbReference type="Proteomes" id="UP001519310">
    <property type="component" value="Unassembled WGS sequence"/>
</dbReference>
<feature type="transmembrane region" description="Helical" evidence="2">
    <location>
        <begin position="55"/>
        <end position="75"/>
    </location>
</feature>
<comment type="caution">
    <text evidence="3">The sequence shown here is derived from an EMBL/GenBank/DDBJ whole genome shotgun (WGS) entry which is preliminary data.</text>
</comment>
<protein>
    <recommendedName>
        <fullName evidence="5">Integral membrane protein</fullName>
    </recommendedName>
</protein>
<evidence type="ECO:0008006" key="5">
    <source>
        <dbReference type="Google" id="ProtNLM"/>
    </source>
</evidence>
<accession>A0ABS4L8C4</accession>
<evidence type="ECO:0000313" key="4">
    <source>
        <dbReference type="Proteomes" id="UP001519310"/>
    </source>
</evidence>
<keyword evidence="2" id="KW-0472">Membrane</keyword>
<feature type="transmembrane region" description="Helical" evidence="2">
    <location>
        <begin position="178"/>
        <end position="199"/>
    </location>
</feature>
<reference evidence="3 4" key="1">
    <citation type="submission" date="2021-03" db="EMBL/GenBank/DDBJ databases">
        <title>Genomic Encyclopedia of Type Strains, Phase IV (KMG-IV): sequencing the most valuable type-strain genomes for metagenomic binning, comparative biology and taxonomic classification.</title>
        <authorList>
            <person name="Goeker M."/>
        </authorList>
    </citation>
    <scope>NUCLEOTIDE SEQUENCE [LARGE SCALE GENOMIC DNA]</scope>
    <source>
        <strain evidence="3 4">DSM 40526</strain>
    </source>
</reference>
<evidence type="ECO:0000256" key="1">
    <source>
        <dbReference type="SAM" id="MobiDB-lite"/>
    </source>
</evidence>
<organism evidence="3 4">
    <name type="scientific">Streptomyces avidinii</name>
    <dbReference type="NCBI Taxonomy" id="1895"/>
    <lineage>
        <taxon>Bacteria</taxon>
        <taxon>Bacillati</taxon>
        <taxon>Actinomycetota</taxon>
        <taxon>Actinomycetes</taxon>
        <taxon>Kitasatosporales</taxon>
        <taxon>Streptomycetaceae</taxon>
        <taxon>Streptomyces</taxon>
    </lineage>
</organism>
<gene>
    <name evidence="3" type="ORF">J2Z77_004133</name>
</gene>
<feature type="transmembrane region" description="Helical" evidence="2">
    <location>
        <begin position="147"/>
        <end position="166"/>
    </location>
</feature>
<evidence type="ECO:0000313" key="3">
    <source>
        <dbReference type="EMBL" id="MBP2038326.1"/>
    </source>
</evidence>
<keyword evidence="2" id="KW-1133">Transmembrane helix</keyword>
<dbReference type="EMBL" id="JAGGLQ010000007">
    <property type="protein sequence ID" value="MBP2038326.1"/>
    <property type="molecule type" value="Genomic_DNA"/>
</dbReference>
<feature type="transmembrane region" description="Helical" evidence="2">
    <location>
        <begin position="123"/>
        <end position="141"/>
    </location>
</feature>